<keyword evidence="1" id="KW-0472">Membrane</keyword>
<protein>
    <submittedName>
        <fullName evidence="3">Uncharacterized conserved protein, DUF305 family</fullName>
    </submittedName>
</protein>
<evidence type="ECO:0000256" key="1">
    <source>
        <dbReference type="SAM" id="Phobius"/>
    </source>
</evidence>
<dbReference type="Pfam" id="PF03713">
    <property type="entry name" value="DUF305"/>
    <property type="match status" value="1"/>
</dbReference>
<dbReference type="EMBL" id="JAMTCG010000009">
    <property type="protein sequence ID" value="MCP2162903.1"/>
    <property type="molecule type" value="Genomic_DNA"/>
</dbReference>
<name>A0ABT1H8H0_9NOCA</name>
<dbReference type="Proteomes" id="UP001205740">
    <property type="component" value="Unassembled WGS sequence"/>
</dbReference>
<dbReference type="PANTHER" id="PTHR36933">
    <property type="entry name" value="SLL0788 PROTEIN"/>
    <property type="match status" value="1"/>
</dbReference>
<sequence length="242" mass="26095">MTTTEHPQTESAPEEAIRPGWRRQLPALIGLGVVALLLVGVGVGLLVGRTVPSDEASPAPDSAAVGFAQDMSAHHAQAVSMAAVELDRGTDEQVRSLAFDILTSQSNQIGQMQSWLQRWGRPLASTTPAMSWMTGDHAMGMGVSMTAGDGVTTPIMPGMATEPELSRLRSLSGSAVDTYFLQLMLRHHQGGQHMMEYAVDPQHVSEGYVRDLAQQMINVQTTEADTMSQMLSERRTAPLPMN</sequence>
<dbReference type="InterPro" id="IPR012347">
    <property type="entry name" value="Ferritin-like"/>
</dbReference>
<proteinExistence type="predicted"/>
<dbReference type="PANTHER" id="PTHR36933:SF1">
    <property type="entry name" value="SLL0788 PROTEIN"/>
    <property type="match status" value="1"/>
</dbReference>
<evidence type="ECO:0000313" key="4">
    <source>
        <dbReference type="Proteomes" id="UP001205740"/>
    </source>
</evidence>
<dbReference type="InterPro" id="IPR005183">
    <property type="entry name" value="DUF305_CopM-like"/>
</dbReference>
<reference evidence="3 4" key="1">
    <citation type="submission" date="2022-06" db="EMBL/GenBank/DDBJ databases">
        <title>Genomic Encyclopedia of Archaeal and Bacterial Type Strains, Phase II (KMG-II): from individual species to whole genera.</title>
        <authorList>
            <person name="Goeker M."/>
        </authorList>
    </citation>
    <scope>NUCLEOTIDE SEQUENCE [LARGE SCALE GENOMIC DNA]</scope>
    <source>
        <strain evidence="3 4">DSM 45037</strain>
    </source>
</reference>
<comment type="caution">
    <text evidence="3">The sequence shown here is derived from an EMBL/GenBank/DDBJ whole genome shotgun (WGS) entry which is preliminary data.</text>
</comment>
<gene>
    <name evidence="3" type="ORF">LX12_004115</name>
</gene>
<dbReference type="Gene3D" id="1.20.1260.10">
    <property type="match status" value="1"/>
</dbReference>
<keyword evidence="1" id="KW-1133">Transmembrane helix</keyword>
<feature type="transmembrane region" description="Helical" evidence="1">
    <location>
        <begin position="27"/>
        <end position="48"/>
    </location>
</feature>
<evidence type="ECO:0000313" key="3">
    <source>
        <dbReference type="EMBL" id="MCP2162903.1"/>
    </source>
</evidence>
<keyword evidence="4" id="KW-1185">Reference proteome</keyword>
<evidence type="ECO:0000259" key="2">
    <source>
        <dbReference type="Pfam" id="PF03713"/>
    </source>
</evidence>
<dbReference type="RefSeq" id="WP_253656477.1">
    <property type="nucleotide sequence ID" value="NZ_BAAAOE010000003.1"/>
</dbReference>
<accession>A0ABT1H8H0</accession>
<organism evidence="3 4">
    <name type="scientific">Williamsia serinedens</name>
    <dbReference type="NCBI Taxonomy" id="391736"/>
    <lineage>
        <taxon>Bacteria</taxon>
        <taxon>Bacillati</taxon>
        <taxon>Actinomycetota</taxon>
        <taxon>Actinomycetes</taxon>
        <taxon>Mycobacteriales</taxon>
        <taxon>Nocardiaceae</taxon>
        <taxon>Williamsia</taxon>
    </lineage>
</organism>
<keyword evidence="1" id="KW-0812">Transmembrane</keyword>
<feature type="domain" description="DUF305" evidence="2">
    <location>
        <begin position="65"/>
        <end position="231"/>
    </location>
</feature>